<proteinExistence type="predicted"/>
<evidence type="ECO:0000256" key="2">
    <source>
        <dbReference type="ARBA" id="ARBA00034247"/>
    </source>
</evidence>
<feature type="domain" description="GGDEF" evidence="3">
    <location>
        <begin position="206"/>
        <end position="341"/>
    </location>
</feature>
<dbReference type="OrthoDB" id="9812260at2"/>
<gene>
    <name evidence="4" type="ORF">AWJ14_03845</name>
</gene>
<comment type="catalytic activity">
    <reaction evidence="2">
        <text>2 GTP = 3',3'-c-di-GMP + 2 diphosphate</text>
        <dbReference type="Rhea" id="RHEA:24898"/>
        <dbReference type="ChEBI" id="CHEBI:33019"/>
        <dbReference type="ChEBI" id="CHEBI:37565"/>
        <dbReference type="ChEBI" id="CHEBI:58805"/>
        <dbReference type="EC" id="2.7.7.65"/>
    </reaction>
</comment>
<dbReference type="GO" id="GO:0005886">
    <property type="term" value="C:plasma membrane"/>
    <property type="evidence" value="ECO:0007669"/>
    <property type="project" value="TreeGrafter"/>
</dbReference>
<dbReference type="CDD" id="cd01949">
    <property type="entry name" value="GGDEF"/>
    <property type="match status" value="1"/>
</dbReference>
<evidence type="ECO:0000256" key="1">
    <source>
        <dbReference type="ARBA" id="ARBA00012528"/>
    </source>
</evidence>
<dbReference type="EC" id="2.7.7.65" evidence="1"/>
<dbReference type="RefSeq" id="WP_066178367.1">
    <property type="nucleotide sequence ID" value="NZ_LQZT01000012.1"/>
</dbReference>
<organism evidence="4 5">
    <name type="scientific">Hoeflea olei</name>
    <dbReference type="NCBI Taxonomy" id="1480615"/>
    <lineage>
        <taxon>Bacteria</taxon>
        <taxon>Pseudomonadati</taxon>
        <taxon>Pseudomonadota</taxon>
        <taxon>Alphaproteobacteria</taxon>
        <taxon>Hyphomicrobiales</taxon>
        <taxon>Rhizobiaceae</taxon>
        <taxon>Hoeflea</taxon>
    </lineage>
</organism>
<sequence>MSASAGNKVQTLDTATMVLATMRRRGISGLPRNYELVYEALNASNPRLTRDFEQLGRNPAQEDLDELGKRHFPHHHRTGVVEGAHDRISGELEGMLRLLRQEQSSLESYSKLLGETYSRISSKSASSADILSSVINVLSNATGDTMQKGKIVVEHMVERAREMEQVKLELDEYKRIANTDPLTRLANRRAFDEVLSNIYNDGRKAMYYALIVADIDHFKKFNDTFGHPVGDRVLGVVAAVMKSTLRKDVFISRTGGEEFAVVLEGTSLEVTIEIAERIRRAVEQTPLRNQKTGVDYGPITLSLGLCMASDAESAEELYNKADVALYTAKNSGRNRIHVYNPALNQDFEKNWAIYRG</sequence>
<dbReference type="FunFam" id="3.30.70.270:FF:000001">
    <property type="entry name" value="Diguanylate cyclase domain protein"/>
    <property type="match status" value="1"/>
</dbReference>
<dbReference type="Pfam" id="PF00990">
    <property type="entry name" value="GGDEF"/>
    <property type="match status" value="1"/>
</dbReference>
<dbReference type="GO" id="GO:0052621">
    <property type="term" value="F:diguanylate cyclase activity"/>
    <property type="evidence" value="ECO:0007669"/>
    <property type="project" value="UniProtKB-EC"/>
</dbReference>
<dbReference type="InterPro" id="IPR043128">
    <property type="entry name" value="Rev_trsase/Diguanyl_cyclase"/>
</dbReference>
<dbReference type="PROSITE" id="PS50887">
    <property type="entry name" value="GGDEF"/>
    <property type="match status" value="1"/>
</dbReference>
<dbReference type="EMBL" id="LQZT01000012">
    <property type="protein sequence ID" value="OCW57932.1"/>
    <property type="molecule type" value="Genomic_DNA"/>
</dbReference>
<reference evidence="4 5" key="1">
    <citation type="submission" date="2015-12" db="EMBL/GenBank/DDBJ databases">
        <authorList>
            <person name="Shamseldin A."/>
            <person name="Moawad H."/>
            <person name="Abd El-Rahim W.M."/>
            <person name="Sadowsky M.J."/>
        </authorList>
    </citation>
    <scope>NUCLEOTIDE SEQUENCE [LARGE SCALE GENOMIC DNA]</scope>
    <source>
        <strain evidence="4 5">JC234</strain>
    </source>
</reference>
<name>A0A1C1YWS2_9HYPH</name>
<evidence type="ECO:0000313" key="5">
    <source>
        <dbReference type="Proteomes" id="UP000094795"/>
    </source>
</evidence>
<dbReference type="PANTHER" id="PTHR45138:SF9">
    <property type="entry name" value="DIGUANYLATE CYCLASE DGCM-RELATED"/>
    <property type="match status" value="1"/>
</dbReference>
<dbReference type="Gene3D" id="3.30.70.270">
    <property type="match status" value="1"/>
</dbReference>
<dbReference type="STRING" id="1480615.AWJ14_03845"/>
<accession>A0A1C1YWS2</accession>
<evidence type="ECO:0000259" key="3">
    <source>
        <dbReference type="PROSITE" id="PS50887"/>
    </source>
</evidence>
<dbReference type="InterPro" id="IPR000160">
    <property type="entry name" value="GGDEF_dom"/>
</dbReference>
<evidence type="ECO:0000313" key="4">
    <source>
        <dbReference type="EMBL" id="OCW57932.1"/>
    </source>
</evidence>
<dbReference type="InterPro" id="IPR050469">
    <property type="entry name" value="Diguanylate_Cyclase"/>
</dbReference>
<dbReference type="GO" id="GO:1902201">
    <property type="term" value="P:negative regulation of bacterial-type flagellum-dependent cell motility"/>
    <property type="evidence" value="ECO:0007669"/>
    <property type="project" value="TreeGrafter"/>
</dbReference>
<dbReference type="InterPro" id="IPR029787">
    <property type="entry name" value="Nucleotide_cyclase"/>
</dbReference>
<dbReference type="PANTHER" id="PTHR45138">
    <property type="entry name" value="REGULATORY COMPONENTS OF SENSORY TRANSDUCTION SYSTEM"/>
    <property type="match status" value="1"/>
</dbReference>
<dbReference type="SMART" id="SM00267">
    <property type="entry name" value="GGDEF"/>
    <property type="match status" value="1"/>
</dbReference>
<keyword evidence="5" id="KW-1185">Reference proteome</keyword>
<dbReference type="AlphaFoldDB" id="A0A1C1YWS2"/>
<dbReference type="NCBIfam" id="TIGR00254">
    <property type="entry name" value="GGDEF"/>
    <property type="match status" value="1"/>
</dbReference>
<protein>
    <recommendedName>
        <fullName evidence="1">diguanylate cyclase</fullName>
        <ecNumber evidence="1">2.7.7.65</ecNumber>
    </recommendedName>
</protein>
<comment type="caution">
    <text evidence="4">The sequence shown here is derived from an EMBL/GenBank/DDBJ whole genome shotgun (WGS) entry which is preliminary data.</text>
</comment>
<dbReference type="SUPFAM" id="SSF55073">
    <property type="entry name" value="Nucleotide cyclase"/>
    <property type="match status" value="1"/>
</dbReference>
<dbReference type="GO" id="GO:0043709">
    <property type="term" value="P:cell adhesion involved in single-species biofilm formation"/>
    <property type="evidence" value="ECO:0007669"/>
    <property type="project" value="TreeGrafter"/>
</dbReference>
<dbReference type="Proteomes" id="UP000094795">
    <property type="component" value="Unassembled WGS sequence"/>
</dbReference>